<gene>
    <name evidence="2" type="ORF">FB567DRAFT_553824</name>
</gene>
<protein>
    <submittedName>
        <fullName evidence="2">Uncharacterized protein</fullName>
    </submittedName>
</protein>
<dbReference type="Proteomes" id="UP000813461">
    <property type="component" value="Unassembled WGS sequence"/>
</dbReference>
<evidence type="ECO:0000313" key="3">
    <source>
        <dbReference type="Proteomes" id="UP000813461"/>
    </source>
</evidence>
<evidence type="ECO:0000256" key="1">
    <source>
        <dbReference type="SAM" id="SignalP"/>
    </source>
</evidence>
<dbReference type="OrthoDB" id="3736272at2759"/>
<sequence length="108" mass="11582">MHFLNTIVPTLLFLSSAIANPTPSEDIAVREPVAEVDLSVRSNPCKCAKVSNPGLYCGYCQVGGKFVVLDGWNDNNVFWCNKQGGCEDLGRRTSCVNGKGPCDGRDSG</sequence>
<keyword evidence="1" id="KW-0732">Signal</keyword>
<evidence type="ECO:0000313" key="2">
    <source>
        <dbReference type="EMBL" id="KAH7073198.1"/>
    </source>
</evidence>
<keyword evidence="3" id="KW-1185">Reference proteome</keyword>
<comment type="caution">
    <text evidence="2">The sequence shown here is derived from an EMBL/GenBank/DDBJ whole genome shotgun (WGS) entry which is preliminary data.</text>
</comment>
<feature type="signal peptide" evidence="1">
    <location>
        <begin position="1"/>
        <end position="19"/>
    </location>
</feature>
<reference evidence="2" key="1">
    <citation type="journal article" date="2021" name="Nat. Commun.">
        <title>Genetic determinants of endophytism in the Arabidopsis root mycobiome.</title>
        <authorList>
            <person name="Mesny F."/>
            <person name="Miyauchi S."/>
            <person name="Thiergart T."/>
            <person name="Pickel B."/>
            <person name="Atanasova L."/>
            <person name="Karlsson M."/>
            <person name="Huettel B."/>
            <person name="Barry K.W."/>
            <person name="Haridas S."/>
            <person name="Chen C."/>
            <person name="Bauer D."/>
            <person name="Andreopoulos W."/>
            <person name="Pangilinan J."/>
            <person name="LaButti K."/>
            <person name="Riley R."/>
            <person name="Lipzen A."/>
            <person name="Clum A."/>
            <person name="Drula E."/>
            <person name="Henrissat B."/>
            <person name="Kohler A."/>
            <person name="Grigoriev I.V."/>
            <person name="Martin F.M."/>
            <person name="Hacquard S."/>
        </authorList>
    </citation>
    <scope>NUCLEOTIDE SEQUENCE</scope>
    <source>
        <strain evidence="2">MPI-SDFR-AT-0120</strain>
    </source>
</reference>
<dbReference type="EMBL" id="JAGMVJ010000022">
    <property type="protein sequence ID" value="KAH7073198.1"/>
    <property type="molecule type" value="Genomic_DNA"/>
</dbReference>
<name>A0A8K0QVI5_9PLEO</name>
<feature type="chain" id="PRO_5035465637" evidence="1">
    <location>
        <begin position="20"/>
        <end position="108"/>
    </location>
</feature>
<accession>A0A8K0QVI5</accession>
<proteinExistence type="predicted"/>
<dbReference type="AlphaFoldDB" id="A0A8K0QVI5"/>
<organism evidence="2 3">
    <name type="scientific">Paraphoma chrysanthemicola</name>
    <dbReference type="NCBI Taxonomy" id="798071"/>
    <lineage>
        <taxon>Eukaryota</taxon>
        <taxon>Fungi</taxon>
        <taxon>Dikarya</taxon>
        <taxon>Ascomycota</taxon>
        <taxon>Pezizomycotina</taxon>
        <taxon>Dothideomycetes</taxon>
        <taxon>Pleosporomycetidae</taxon>
        <taxon>Pleosporales</taxon>
        <taxon>Pleosporineae</taxon>
        <taxon>Phaeosphaeriaceae</taxon>
        <taxon>Paraphoma</taxon>
    </lineage>
</organism>